<gene>
    <name evidence="1" type="ORF">VNI00_000261</name>
</gene>
<sequence length="98" mass="11245">MDTPSSLRFTGTLQGRDSDTLNNIADQTFFAGVPHGINFTQPRLKNVKRGHVYSIKELHNDDIHEYDWEWHEDDNFILGKHNSSENDMHCKAANAFSV</sequence>
<proteinExistence type="predicted"/>
<reference evidence="1 2" key="1">
    <citation type="submission" date="2024-01" db="EMBL/GenBank/DDBJ databases">
        <title>A draft genome for a cacao thread blight-causing isolate of Paramarasmius palmivorus.</title>
        <authorList>
            <person name="Baruah I.K."/>
            <person name="Bukari Y."/>
            <person name="Amoako-Attah I."/>
            <person name="Meinhardt L.W."/>
            <person name="Bailey B.A."/>
            <person name="Cohen S.P."/>
        </authorList>
    </citation>
    <scope>NUCLEOTIDE SEQUENCE [LARGE SCALE GENOMIC DNA]</scope>
    <source>
        <strain evidence="1 2">GH-12</strain>
    </source>
</reference>
<name>A0AAW0EEF4_9AGAR</name>
<comment type="caution">
    <text evidence="1">The sequence shown here is derived from an EMBL/GenBank/DDBJ whole genome shotgun (WGS) entry which is preliminary data.</text>
</comment>
<evidence type="ECO:0000313" key="1">
    <source>
        <dbReference type="EMBL" id="KAK7062772.1"/>
    </source>
</evidence>
<accession>A0AAW0EEF4</accession>
<dbReference type="AlphaFoldDB" id="A0AAW0EEF4"/>
<protein>
    <submittedName>
        <fullName evidence="1">Uncharacterized protein</fullName>
    </submittedName>
</protein>
<keyword evidence="2" id="KW-1185">Reference proteome</keyword>
<dbReference type="Proteomes" id="UP001383192">
    <property type="component" value="Unassembled WGS sequence"/>
</dbReference>
<organism evidence="1 2">
    <name type="scientific">Paramarasmius palmivorus</name>
    <dbReference type="NCBI Taxonomy" id="297713"/>
    <lineage>
        <taxon>Eukaryota</taxon>
        <taxon>Fungi</taxon>
        <taxon>Dikarya</taxon>
        <taxon>Basidiomycota</taxon>
        <taxon>Agaricomycotina</taxon>
        <taxon>Agaricomycetes</taxon>
        <taxon>Agaricomycetidae</taxon>
        <taxon>Agaricales</taxon>
        <taxon>Marasmiineae</taxon>
        <taxon>Marasmiaceae</taxon>
        <taxon>Paramarasmius</taxon>
    </lineage>
</organism>
<evidence type="ECO:0000313" key="2">
    <source>
        <dbReference type="Proteomes" id="UP001383192"/>
    </source>
</evidence>
<dbReference type="EMBL" id="JAYKXP010000001">
    <property type="protein sequence ID" value="KAK7062772.1"/>
    <property type="molecule type" value="Genomic_DNA"/>
</dbReference>